<accession>A0A392SHD3</accession>
<organism evidence="1 2">
    <name type="scientific">Trifolium medium</name>
    <dbReference type="NCBI Taxonomy" id="97028"/>
    <lineage>
        <taxon>Eukaryota</taxon>
        <taxon>Viridiplantae</taxon>
        <taxon>Streptophyta</taxon>
        <taxon>Embryophyta</taxon>
        <taxon>Tracheophyta</taxon>
        <taxon>Spermatophyta</taxon>
        <taxon>Magnoliopsida</taxon>
        <taxon>eudicotyledons</taxon>
        <taxon>Gunneridae</taxon>
        <taxon>Pentapetalae</taxon>
        <taxon>rosids</taxon>
        <taxon>fabids</taxon>
        <taxon>Fabales</taxon>
        <taxon>Fabaceae</taxon>
        <taxon>Papilionoideae</taxon>
        <taxon>50 kb inversion clade</taxon>
        <taxon>NPAAA clade</taxon>
        <taxon>Hologalegina</taxon>
        <taxon>IRL clade</taxon>
        <taxon>Trifolieae</taxon>
        <taxon>Trifolium</taxon>
    </lineage>
</organism>
<dbReference type="Proteomes" id="UP000265520">
    <property type="component" value="Unassembled WGS sequence"/>
</dbReference>
<reference evidence="1 2" key="1">
    <citation type="journal article" date="2018" name="Front. Plant Sci.">
        <title>Red Clover (Trifolium pratense) and Zigzag Clover (T. medium) - A Picture of Genomic Similarities and Differences.</title>
        <authorList>
            <person name="Dluhosova J."/>
            <person name="Istvanek J."/>
            <person name="Nedelnik J."/>
            <person name="Repkova J."/>
        </authorList>
    </citation>
    <scope>NUCLEOTIDE SEQUENCE [LARGE SCALE GENOMIC DNA]</scope>
    <source>
        <strain evidence="2">cv. 10/8</strain>
        <tissue evidence="1">Leaf</tissue>
    </source>
</reference>
<evidence type="ECO:0000313" key="1">
    <source>
        <dbReference type="EMBL" id="MCI48049.1"/>
    </source>
</evidence>
<sequence length="50" mass="6030">YKERSRARNKNRIEEVVKKDLHRRRFRTVAVAALPSRRHRSRAPPPSSHR</sequence>
<evidence type="ECO:0000313" key="2">
    <source>
        <dbReference type="Proteomes" id="UP000265520"/>
    </source>
</evidence>
<name>A0A392SHD3_9FABA</name>
<feature type="non-terminal residue" evidence="1">
    <location>
        <position position="1"/>
    </location>
</feature>
<keyword evidence="2" id="KW-1185">Reference proteome</keyword>
<comment type="caution">
    <text evidence="1">The sequence shown here is derived from an EMBL/GenBank/DDBJ whole genome shotgun (WGS) entry which is preliminary data.</text>
</comment>
<proteinExistence type="predicted"/>
<protein>
    <submittedName>
        <fullName evidence="1">Uncharacterized protein</fullName>
    </submittedName>
</protein>
<dbReference type="AlphaFoldDB" id="A0A392SHD3"/>
<dbReference type="EMBL" id="LXQA010380796">
    <property type="protein sequence ID" value="MCI48049.1"/>
    <property type="molecule type" value="Genomic_DNA"/>
</dbReference>